<organism evidence="2 3">
    <name type="scientific">Trichinella pseudospiralis</name>
    <name type="common">Parasitic roundworm</name>
    <dbReference type="NCBI Taxonomy" id="6337"/>
    <lineage>
        <taxon>Eukaryota</taxon>
        <taxon>Metazoa</taxon>
        <taxon>Ecdysozoa</taxon>
        <taxon>Nematoda</taxon>
        <taxon>Enoplea</taxon>
        <taxon>Dorylaimia</taxon>
        <taxon>Trichinellida</taxon>
        <taxon>Trichinellidae</taxon>
        <taxon>Trichinella</taxon>
    </lineage>
</organism>
<dbReference type="EMBL" id="JYDV01002956">
    <property type="protein sequence ID" value="KRY97031.1"/>
    <property type="molecule type" value="Genomic_DNA"/>
</dbReference>
<dbReference type="Proteomes" id="UP000054826">
    <property type="component" value="Unassembled WGS sequence"/>
</dbReference>
<name>A0A0V1GFL6_TRIPS</name>
<sequence>MVLNFNLNISSRKSLGAYILLFQLFILKDIS</sequence>
<evidence type="ECO:0000313" key="3">
    <source>
        <dbReference type="Proteomes" id="UP000054826"/>
    </source>
</evidence>
<proteinExistence type="predicted"/>
<accession>A0A0V1GFL6</accession>
<gene>
    <name evidence="1" type="ORF">T4C_8284</name>
    <name evidence="2" type="ORF">T4C_9656</name>
</gene>
<comment type="caution">
    <text evidence="2">The sequence shown here is derived from an EMBL/GenBank/DDBJ whole genome shotgun (WGS) entry which is preliminary data.</text>
</comment>
<reference evidence="2 3" key="1">
    <citation type="submission" date="2015-01" db="EMBL/GenBank/DDBJ databases">
        <title>Evolution of Trichinella species and genotypes.</title>
        <authorList>
            <person name="Korhonen P.K."/>
            <person name="Edoardo P."/>
            <person name="Giuseppe L.R."/>
            <person name="Gasser R.B."/>
        </authorList>
    </citation>
    <scope>NUCLEOTIDE SEQUENCE [LARGE SCALE GENOMIC DNA]</scope>
    <source>
        <strain evidence="2">ISS176</strain>
    </source>
</reference>
<dbReference type="EMBL" id="JYDV01005099">
    <property type="protein sequence ID" value="KRY94847.1"/>
    <property type="molecule type" value="Genomic_DNA"/>
</dbReference>
<protein>
    <submittedName>
        <fullName evidence="2">Uncharacterized protein</fullName>
    </submittedName>
</protein>
<dbReference type="AlphaFoldDB" id="A0A0V1GFL6"/>
<evidence type="ECO:0000313" key="2">
    <source>
        <dbReference type="EMBL" id="KRY97031.1"/>
    </source>
</evidence>
<evidence type="ECO:0000313" key="1">
    <source>
        <dbReference type="EMBL" id="KRY94847.1"/>
    </source>
</evidence>